<keyword evidence="2" id="KW-1133">Transmembrane helix</keyword>
<dbReference type="Proteomes" id="UP001215503">
    <property type="component" value="Unassembled WGS sequence"/>
</dbReference>
<reference evidence="4 5" key="1">
    <citation type="submission" date="2023-03" db="EMBL/GenBank/DDBJ databases">
        <title>Fodinicurvata sp. CAU 1616 isolated from sea sendiment.</title>
        <authorList>
            <person name="Kim W."/>
        </authorList>
    </citation>
    <scope>NUCLEOTIDE SEQUENCE [LARGE SCALE GENOMIC DNA]</scope>
    <source>
        <strain evidence="4 5">CAU 1616</strain>
    </source>
</reference>
<feature type="region of interest" description="Disordered" evidence="1">
    <location>
        <begin position="744"/>
        <end position="767"/>
    </location>
</feature>
<dbReference type="InterPro" id="IPR007844">
    <property type="entry name" value="AsmA"/>
</dbReference>
<feature type="region of interest" description="Disordered" evidence="1">
    <location>
        <begin position="414"/>
        <end position="437"/>
    </location>
</feature>
<dbReference type="EMBL" id="JARHUD010000007">
    <property type="protein sequence ID" value="MDF2096771.1"/>
    <property type="molecule type" value="Genomic_DNA"/>
</dbReference>
<comment type="caution">
    <text evidence="4">The sequence shown here is derived from an EMBL/GenBank/DDBJ whole genome shotgun (WGS) entry which is preliminary data.</text>
</comment>
<sequence>MKLGWIKWALLLVIAIPVAVLVVGYIILTSQDFEEIRRLAENEVQKATGRELRIEGPIDIALSLTPAIRLEGIRFANAPDGSAEDMARAERLEVQVALLPLLQSEIEVQRFVLVDADILLETDAEGRANWDFGQDTTEGEEQPAEPASDDGTQGEPQLPRLEAVTIENARVTWRDGRSGESLALSIQEAQLSETENQLNLQISGAYQELPFELEGQVGAPAMILSGADVPVDLEGHLAETTFAVEGLLTAPNENPGADLQITLDGSDLPALSRLAGQDLPDIGDYSLAGRFSYSGNVLTFEAVEGSLAESSFQADGQVAGLNEGVPRVEARLRGEGPALEALAALGGAEAPPLGAWMLDTALIAAPDGVTLSDLSAQVGENALTGQVELSLGGERPRLNARIASDFLDLTALMPEGSEEGGSEGSSGGGEDSPFVIPDTPLPLDALRTLDGEVELQVDRLRLPDELELESIDVLARLSAGDLTLEPRNLSFYEGQLSGLLRLDASQQPPALVSDLTLSGLNLGRLMSEREISDAMQGRLDARIDLAGRGNSPRALASSLNGESELEVGEGVISNRLLAIVGSGLNEIMNPLFGEQDTTSLHCVISQITFEDGVATNRAALIDTSTFSLAGSGRVDLRDESLDMHFDTSSRVPALVSLAIPFNVRGTLKEPRFAPDPLGTAQRAAEMAGIAVAPPAALSAMLGMSETEAESENPCAVALEAEGAEPAETSAPQQQIEDLGRQLQENLPEDLEGAGDEIGRQLRGLFGD</sequence>
<dbReference type="PANTHER" id="PTHR30441">
    <property type="entry name" value="DUF748 DOMAIN-CONTAINING PROTEIN"/>
    <property type="match status" value="1"/>
</dbReference>
<protein>
    <submittedName>
        <fullName evidence="4">AsmA family protein</fullName>
    </submittedName>
</protein>
<feature type="transmembrane region" description="Helical" evidence="2">
    <location>
        <begin position="6"/>
        <end position="28"/>
    </location>
</feature>
<name>A0ABT5YP72_9PROT</name>
<feature type="region of interest" description="Disordered" evidence="1">
    <location>
        <begin position="129"/>
        <end position="157"/>
    </location>
</feature>
<evidence type="ECO:0000313" key="5">
    <source>
        <dbReference type="Proteomes" id="UP001215503"/>
    </source>
</evidence>
<keyword evidence="2" id="KW-0472">Membrane</keyword>
<dbReference type="PANTHER" id="PTHR30441:SF4">
    <property type="entry name" value="PROTEIN ASMA"/>
    <property type="match status" value="1"/>
</dbReference>
<dbReference type="RefSeq" id="WP_275823530.1">
    <property type="nucleotide sequence ID" value="NZ_JARHUD010000007.1"/>
</dbReference>
<gene>
    <name evidence="4" type="ORF">P2G67_12370</name>
</gene>
<keyword evidence="5" id="KW-1185">Reference proteome</keyword>
<evidence type="ECO:0000256" key="2">
    <source>
        <dbReference type="SAM" id="Phobius"/>
    </source>
</evidence>
<proteinExistence type="predicted"/>
<dbReference type="Pfam" id="PF05170">
    <property type="entry name" value="AsmA"/>
    <property type="match status" value="1"/>
</dbReference>
<organism evidence="4 5">
    <name type="scientific">Aquibaculum arenosum</name>
    <dbReference type="NCBI Taxonomy" id="3032591"/>
    <lineage>
        <taxon>Bacteria</taxon>
        <taxon>Pseudomonadati</taxon>
        <taxon>Pseudomonadota</taxon>
        <taxon>Alphaproteobacteria</taxon>
        <taxon>Rhodospirillales</taxon>
        <taxon>Rhodovibrionaceae</taxon>
        <taxon>Aquibaculum</taxon>
    </lineage>
</organism>
<evidence type="ECO:0000256" key="1">
    <source>
        <dbReference type="SAM" id="MobiDB-lite"/>
    </source>
</evidence>
<feature type="domain" description="AsmA" evidence="3">
    <location>
        <begin position="12"/>
        <end position="617"/>
    </location>
</feature>
<accession>A0ABT5YP72</accession>
<evidence type="ECO:0000313" key="4">
    <source>
        <dbReference type="EMBL" id="MDF2096771.1"/>
    </source>
</evidence>
<dbReference type="InterPro" id="IPR052894">
    <property type="entry name" value="AsmA-related"/>
</dbReference>
<evidence type="ECO:0000259" key="3">
    <source>
        <dbReference type="Pfam" id="PF05170"/>
    </source>
</evidence>
<keyword evidence="2" id="KW-0812">Transmembrane</keyword>